<dbReference type="Proteomes" id="UP001176521">
    <property type="component" value="Unassembled WGS sequence"/>
</dbReference>
<reference evidence="1" key="1">
    <citation type="journal article" date="2023" name="PhytoFront">
        <title>Draft Genome Resources of Seven Strains of Tilletia horrida, Causal Agent of Kernel Smut of Rice.</title>
        <authorList>
            <person name="Khanal S."/>
            <person name="Antony Babu S."/>
            <person name="Zhou X.G."/>
        </authorList>
    </citation>
    <scope>NUCLEOTIDE SEQUENCE</scope>
    <source>
        <strain evidence="1">TX3</strain>
    </source>
</reference>
<dbReference type="Gene3D" id="3.80.10.10">
    <property type="entry name" value="Ribonuclease Inhibitor"/>
    <property type="match status" value="1"/>
</dbReference>
<name>A0AAN6GBM9_9BASI</name>
<dbReference type="EMBL" id="JAPDMQ010000175">
    <property type="protein sequence ID" value="KAK0531831.1"/>
    <property type="molecule type" value="Genomic_DNA"/>
</dbReference>
<organism evidence="1 2">
    <name type="scientific">Tilletia horrida</name>
    <dbReference type="NCBI Taxonomy" id="155126"/>
    <lineage>
        <taxon>Eukaryota</taxon>
        <taxon>Fungi</taxon>
        <taxon>Dikarya</taxon>
        <taxon>Basidiomycota</taxon>
        <taxon>Ustilaginomycotina</taxon>
        <taxon>Exobasidiomycetes</taxon>
        <taxon>Tilletiales</taxon>
        <taxon>Tilletiaceae</taxon>
        <taxon>Tilletia</taxon>
    </lineage>
</organism>
<proteinExistence type="predicted"/>
<evidence type="ECO:0000313" key="1">
    <source>
        <dbReference type="EMBL" id="KAK0531831.1"/>
    </source>
</evidence>
<protein>
    <submittedName>
        <fullName evidence="1">Uncharacterized protein</fullName>
    </submittedName>
</protein>
<evidence type="ECO:0000313" key="2">
    <source>
        <dbReference type="Proteomes" id="UP001176521"/>
    </source>
</evidence>
<dbReference type="InterPro" id="IPR032675">
    <property type="entry name" value="LRR_dom_sf"/>
</dbReference>
<keyword evidence="2" id="KW-1185">Reference proteome</keyword>
<comment type="caution">
    <text evidence="1">The sequence shown here is derived from an EMBL/GenBank/DDBJ whole genome shotgun (WGS) entry which is preliminary data.</text>
</comment>
<accession>A0AAN6GBM9</accession>
<dbReference type="AlphaFoldDB" id="A0AAN6GBM9"/>
<sequence length="737" mass="82613">MDALQFASSDGGLLLRAAFTALALQQHALQTGQYVDVTAIRQSAIQSARAEGPEQSMTTLISGMRANNFDPSRTPPSAELQEEIHQVRALMASGIHAGSSHARTPASAGPSIAERFFQVAELATLLASRLEFDKADLIVLSQVSKRVRACVLPLLVRSVNARLAKTDALGVYFTNNPGLIEHVRYLRVWDDVAHYHANCGDPMSDYRHPRNPDEPKHNRDVWHLFDQLLKQFSARHTPPPLLELSIGHFELTRLKTQLQSNPRVVARLASLSIVSDFSKARKDGLEEGMRQRIFQSHAAMLAHDLEALFTLICTTQDQAGARIFHKFSLFAVPSPYEGIEEGGPPVLPLLGAATMSMIAERIDDLSLSTHDMYNDDAQPLASWLSANWPQLRKFHLHVNDFRAWANVPLVNNGVRTFLERHGELEHVTVRILEPDASDLRPEWHLVSLPNLKAFYLEFELHSAEAQQDFARRHAQIESLASYWEAAEVPYATEAATATALRHLQGDAGTIINFLEAGVQLRHVGIRHTRGGSQFEEVANSITCCEHFFTSNCTFVTLPPSTWVSLLWLPNLPNLCELVLCFGEGVLDKELGTATEAITFLSQLLDILASHSPRLRALCVRWERAADLPTDDAIMASLTRVPPRLQYVTWHVPYNNRIQHYRIVRPLYLRSLAPPTQLYSTTSVDSEYVQAPPRFQRLPPSFRPFVNRSTGAWEDLSNLDTALTLFDHMGDEPRLKYL</sequence>
<gene>
    <name evidence="1" type="ORF">OC842_003491</name>
</gene>